<organism evidence="2 3">
    <name type="scientific">Ovis ammon polii</name>
    <dbReference type="NCBI Taxonomy" id="230172"/>
    <lineage>
        <taxon>Eukaryota</taxon>
        <taxon>Metazoa</taxon>
        <taxon>Chordata</taxon>
        <taxon>Craniata</taxon>
        <taxon>Vertebrata</taxon>
        <taxon>Euteleostomi</taxon>
        <taxon>Mammalia</taxon>
        <taxon>Eutheria</taxon>
        <taxon>Laurasiatheria</taxon>
        <taxon>Artiodactyla</taxon>
        <taxon>Ruminantia</taxon>
        <taxon>Pecora</taxon>
        <taxon>Bovidae</taxon>
        <taxon>Caprinae</taxon>
        <taxon>Ovis</taxon>
    </lineage>
</organism>
<comment type="caution">
    <text evidence="2">The sequence shown here is derived from an EMBL/GenBank/DDBJ whole genome shotgun (WGS) entry which is preliminary data.</text>
</comment>
<sequence>MLSYVWTRYGWRAVSLTVYDMSKNLNHVQPFSRALSTQPWVAVKMGMCRAECLWQEGRINAEARPTGPPAVSPMSFGTGTGEDGDPGGDGAPFPKHHSFMVEAEETAWLRLKDEGRQKKTTKRDGKGENIITFAMGNLFLHPDGLPRSQGKMRLEVLTLQCSPDSLLSQTTLTDSD</sequence>
<dbReference type="Proteomes" id="UP001214576">
    <property type="component" value="Unassembled WGS sequence"/>
</dbReference>
<evidence type="ECO:0000256" key="1">
    <source>
        <dbReference type="SAM" id="MobiDB-lite"/>
    </source>
</evidence>
<reference evidence="2" key="1">
    <citation type="submission" date="2022-03" db="EMBL/GenBank/DDBJ databases">
        <title>Genomic analyses of argali, domestic sheep and their hybrids provide insights into chromosomal evolution, heterosis and genetic basis of agronomic traits.</title>
        <authorList>
            <person name="Li M."/>
        </authorList>
    </citation>
    <scope>NUCLEOTIDE SEQUENCE</scope>
    <source>
        <strain evidence="2">CAU-MHL-2022a</strain>
        <tissue evidence="2">Skin</tissue>
    </source>
</reference>
<proteinExistence type="predicted"/>
<keyword evidence="3" id="KW-1185">Reference proteome</keyword>
<feature type="region of interest" description="Disordered" evidence="1">
    <location>
        <begin position="63"/>
        <end position="96"/>
    </location>
</feature>
<dbReference type="AlphaFoldDB" id="A0AAD4U9X2"/>
<name>A0AAD4U9X2_OVIAM</name>
<accession>A0AAD4U9X2</accession>
<dbReference type="EMBL" id="JAKZEL010000006">
    <property type="protein sequence ID" value="KAI4542687.1"/>
    <property type="molecule type" value="Genomic_DNA"/>
</dbReference>
<evidence type="ECO:0000313" key="2">
    <source>
        <dbReference type="EMBL" id="KAI4542687.1"/>
    </source>
</evidence>
<protein>
    <submittedName>
        <fullName evidence="2">Uncharacterized protein</fullName>
    </submittedName>
</protein>
<evidence type="ECO:0000313" key="3">
    <source>
        <dbReference type="Proteomes" id="UP001214576"/>
    </source>
</evidence>
<gene>
    <name evidence="2" type="ORF">MG293_006813</name>
</gene>